<dbReference type="PRINTS" id="PR00412">
    <property type="entry name" value="EPOXHYDRLASE"/>
</dbReference>
<dbReference type="SUPFAM" id="SSF53474">
    <property type="entry name" value="alpha/beta-Hydrolases"/>
    <property type="match status" value="1"/>
</dbReference>
<dbReference type="OrthoDB" id="6431331at2759"/>
<dbReference type="Gene3D" id="3.40.50.1820">
    <property type="entry name" value="alpha/beta hydrolase"/>
    <property type="match status" value="1"/>
</dbReference>
<dbReference type="GO" id="GO:0016787">
    <property type="term" value="F:hydrolase activity"/>
    <property type="evidence" value="ECO:0007669"/>
    <property type="project" value="UniProtKB-KW"/>
</dbReference>
<dbReference type="PANTHER" id="PTHR43139:SF61">
    <property type="entry name" value="ALPHA_BETA-HYDROLASES SUPERFAMILY PROTEIN"/>
    <property type="match status" value="1"/>
</dbReference>
<sequence>MVNLVAAQKPLLHGFMKMAGIRPHTVEIEPGTVMSIWVPSEVIQIPKKSKTTTEAAGTVTNKPTKPVVVLVHGFAAEGIVTWQFQVGSLTKKYSVYVPDLLFFGGSITDSLDRSPRFQAECLAKGLRKLGIEKCTLVGFSYGGMVAFKMAELYPDLVEALVISGSVLAMTDSISHATLSSLGFSSSAELLLPTTVEGCRALLKVAAHKKLWFPDRLHKDFLEVMFNNRKERGELLEGLVVNNKDTTIPNFSQRIHLLWGGNDQIFKLELAQKMKEQLGDKATVEGIEKAGHLVHLERPCVYNSCLNNFLASFHAHANTNQFSF</sequence>
<dbReference type="PRINTS" id="PR00111">
    <property type="entry name" value="ABHYDROLASE"/>
</dbReference>
<dbReference type="InterPro" id="IPR000073">
    <property type="entry name" value="AB_hydrolase_1"/>
</dbReference>
<dbReference type="InterPro" id="IPR052370">
    <property type="entry name" value="Meta-cleavage_hydrolase"/>
</dbReference>
<evidence type="ECO:0000313" key="2">
    <source>
        <dbReference type="EMBL" id="CAA2963969.1"/>
    </source>
</evidence>
<dbReference type="Proteomes" id="UP000594638">
    <property type="component" value="Unassembled WGS sequence"/>
</dbReference>
<gene>
    <name evidence="2" type="ORF">OLEA9_A082178</name>
</gene>
<dbReference type="Gramene" id="OE9A082178T1">
    <property type="protein sequence ID" value="OE9A082178C1"/>
    <property type="gene ID" value="OE9A082178"/>
</dbReference>
<dbReference type="EMBL" id="CACTIH010001816">
    <property type="protein sequence ID" value="CAA2963969.1"/>
    <property type="molecule type" value="Genomic_DNA"/>
</dbReference>
<dbReference type="PANTHER" id="PTHR43139">
    <property type="entry name" value="SI:DKEY-122A22.2"/>
    <property type="match status" value="1"/>
</dbReference>
<organism evidence="2 3">
    <name type="scientific">Olea europaea subsp. europaea</name>
    <dbReference type="NCBI Taxonomy" id="158383"/>
    <lineage>
        <taxon>Eukaryota</taxon>
        <taxon>Viridiplantae</taxon>
        <taxon>Streptophyta</taxon>
        <taxon>Embryophyta</taxon>
        <taxon>Tracheophyta</taxon>
        <taxon>Spermatophyta</taxon>
        <taxon>Magnoliopsida</taxon>
        <taxon>eudicotyledons</taxon>
        <taxon>Gunneridae</taxon>
        <taxon>Pentapetalae</taxon>
        <taxon>asterids</taxon>
        <taxon>lamiids</taxon>
        <taxon>Lamiales</taxon>
        <taxon>Oleaceae</taxon>
        <taxon>Oleeae</taxon>
        <taxon>Olea</taxon>
    </lineage>
</organism>
<dbReference type="AlphaFoldDB" id="A0A8S0Q8R3"/>
<comment type="caution">
    <text evidence="2">The sequence shown here is derived from an EMBL/GenBank/DDBJ whole genome shotgun (WGS) entry which is preliminary data.</text>
</comment>
<dbReference type="InterPro" id="IPR029058">
    <property type="entry name" value="AB_hydrolase_fold"/>
</dbReference>
<keyword evidence="2" id="KW-0378">Hydrolase</keyword>
<keyword evidence="3" id="KW-1185">Reference proteome</keyword>
<dbReference type="Pfam" id="PF00561">
    <property type="entry name" value="Abhydrolase_1"/>
    <property type="match status" value="1"/>
</dbReference>
<accession>A0A8S0Q8R3</accession>
<reference evidence="2 3" key="1">
    <citation type="submission" date="2019-12" db="EMBL/GenBank/DDBJ databases">
        <authorList>
            <person name="Alioto T."/>
            <person name="Alioto T."/>
            <person name="Gomez Garrido J."/>
        </authorList>
    </citation>
    <scope>NUCLEOTIDE SEQUENCE [LARGE SCALE GENOMIC DNA]</scope>
</reference>
<protein>
    <submittedName>
        <fullName evidence="2">Epoxide hydrolase 4-like</fullName>
    </submittedName>
</protein>
<name>A0A8S0Q8R3_OLEEU</name>
<evidence type="ECO:0000259" key="1">
    <source>
        <dbReference type="Pfam" id="PF00561"/>
    </source>
</evidence>
<dbReference type="InterPro" id="IPR000639">
    <property type="entry name" value="Epox_hydrolase-like"/>
</dbReference>
<evidence type="ECO:0000313" key="3">
    <source>
        <dbReference type="Proteomes" id="UP000594638"/>
    </source>
</evidence>
<feature type="domain" description="AB hydrolase-1" evidence="1">
    <location>
        <begin position="66"/>
        <end position="171"/>
    </location>
</feature>
<proteinExistence type="predicted"/>